<protein>
    <submittedName>
        <fullName evidence="1">Uncharacterized protein</fullName>
    </submittedName>
</protein>
<proteinExistence type="predicted"/>
<organism evidence="1 2">
    <name type="scientific">Maricaulis maris</name>
    <dbReference type="NCBI Taxonomy" id="74318"/>
    <lineage>
        <taxon>Bacteria</taxon>
        <taxon>Pseudomonadati</taxon>
        <taxon>Pseudomonadota</taxon>
        <taxon>Alphaproteobacteria</taxon>
        <taxon>Maricaulales</taxon>
        <taxon>Maricaulaceae</taxon>
        <taxon>Maricaulis</taxon>
    </lineage>
</organism>
<comment type="caution">
    <text evidence="1">The sequence shown here is derived from an EMBL/GenBank/DDBJ whole genome shotgun (WGS) entry which is preliminary data.</text>
</comment>
<reference evidence="1 2" key="1">
    <citation type="submission" date="2018-10" db="EMBL/GenBank/DDBJ databases">
        <title>Genomic Encyclopedia of Type Strains, Phase IV (KMG-IV): sequencing the most valuable type-strain genomes for metagenomic binning, comparative biology and taxonomic classification.</title>
        <authorList>
            <person name="Goeker M."/>
        </authorList>
    </citation>
    <scope>NUCLEOTIDE SEQUENCE [LARGE SCALE GENOMIC DNA]</scope>
    <source>
        <strain evidence="1 2">DSM 4734</strain>
    </source>
</reference>
<gene>
    <name evidence="1" type="ORF">C7435_0561</name>
</gene>
<dbReference type="OrthoDB" id="7401736at2"/>
<dbReference type="Proteomes" id="UP000273675">
    <property type="component" value="Unassembled WGS sequence"/>
</dbReference>
<sequence>MFVKLYRRMQDEAAHGERRVMKAGWFLKDEKSSLIWDAPKPVSFSHDKPATSKSAVSCPAAIEFDRRHYAIPCPIDLHLRLVKNAQGQLQLTNIEGPQASTRPAGLQQILMMSPQNEWRHPGRPMLQLVTPYVFVSDDPLYVNQFPPFLHYEACQRPGVMMCGRFPADIWPRAHMWAFEWHDTTKDLILKRGEPLFYVRFEGGDPAAPLRLVEAEKTEELVSFMRSLTDVTNFVNQSFQLFKTARERRPKTLLVEKKRAR</sequence>
<accession>A0A495DMG7</accession>
<name>A0A495DMG7_9PROT</name>
<evidence type="ECO:0000313" key="1">
    <source>
        <dbReference type="EMBL" id="RKR04117.1"/>
    </source>
</evidence>
<evidence type="ECO:0000313" key="2">
    <source>
        <dbReference type="Proteomes" id="UP000273675"/>
    </source>
</evidence>
<dbReference type="EMBL" id="RBIM01000001">
    <property type="protein sequence ID" value="RKR04117.1"/>
    <property type="molecule type" value="Genomic_DNA"/>
</dbReference>
<dbReference type="RefSeq" id="WP_121209925.1">
    <property type="nucleotide sequence ID" value="NZ_RBIM01000001.1"/>
</dbReference>
<dbReference type="AlphaFoldDB" id="A0A495DMG7"/>